<dbReference type="InterPro" id="IPR009081">
    <property type="entry name" value="PP-bd_ACP"/>
</dbReference>
<dbReference type="InterPro" id="IPR045851">
    <property type="entry name" value="AMP-bd_C_sf"/>
</dbReference>
<evidence type="ECO:0000259" key="4">
    <source>
        <dbReference type="PROSITE" id="PS50075"/>
    </source>
</evidence>
<dbReference type="SUPFAM" id="SSF56801">
    <property type="entry name" value="Acetyl-CoA synthetase-like"/>
    <property type="match status" value="1"/>
</dbReference>
<dbReference type="CDD" id="cd12116">
    <property type="entry name" value="A_NRPS_Ta1_like"/>
    <property type="match status" value="1"/>
</dbReference>
<dbReference type="Gene3D" id="3.30.559.30">
    <property type="entry name" value="Nonribosomal peptide synthetase, condensation domain"/>
    <property type="match status" value="2"/>
</dbReference>
<dbReference type="InterPro" id="IPR029058">
    <property type="entry name" value="AB_hydrolase_fold"/>
</dbReference>
<dbReference type="Pfam" id="PF00550">
    <property type="entry name" value="PP-binding"/>
    <property type="match status" value="2"/>
</dbReference>
<dbReference type="CDD" id="cd19531">
    <property type="entry name" value="LCL_NRPS-like"/>
    <property type="match status" value="2"/>
</dbReference>
<dbReference type="Proteomes" id="UP001620408">
    <property type="component" value="Unassembled WGS sequence"/>
</dbReference>
<dbReference type="InterPro" id="IPR023213">
    <property type="entry name" value="CAT-like_dom_sf"/>
</dbReference>
<name>A0ABW8K5Y9_9GAMM</name>
<keyword evidence="3" id="KW-0597">Phosphoprotein</keyword>
<dbReference type="InterPro" id="IPR006162">
    <property type="entry name" value="Ppantetheine_attach_site"/>
</dbReference>
<dbReference type="SUPFAM" id="SSF52777">
    <property type="entry name" value="CoA-dependent acyltransferases"/>
    <property type="match status" value="4"/>
</dbReference>
<feature type="domain" description="Carrier" evidence="4">
    <location>
        <begin position="994"/>
        <end position="1069"/>
    </location>
</feature>
<reference evidence="5 6" key="1">
    <citation type="submission" date="2020-10" db="EMBL/GenBank/DDBJ databases">
        <title>Phylogeny of dyella-like bacteria.</title>
        <authorList>
            <person name="Fu J."/>
        </authorList>
    </citation>
    <scope>NUCLEOTIDE SEQUENCE [LARGE SCALE GENOMIC DNA]</scope>
    <source>
        <strain evidence="5 6">BB4</strain>
    </source>
</reference>
<dbReference type="InterPro" id="IPR036736">
    <property type="entry name" value="ACP-like_sf"/>
</dbReference>
<dbReference type="InterPro" id="IPR010071">
    <property type="entry name" value="AA_adenyl_dom"/>
</dbReference>
<protein>
    <submittedName>
        <fullName evidence="5">Amino acid adenylation domain-containing protein</fullName>
    </submittedName>
</protein>
<keyword evidence="2" id="KW-0596">Phosphopantetheine</keyword>
<dbReference type="PROSITE" id="PS50075">
    <property type="entry name" value="CARRIER"/>
    <property type="match status" value="2"/>
</dbReference>
<dbReference type="Gene3D" id="2.30.38.10">
    <property type="entry name" value="Luciferase, Domain 3"/>
    <property type="match status" value="1"/>
</dbReference>
<keyword evidence="6" id="KW-1185">Reference proteome</keyword>
<comment type="caution">
    <text evidence="5">The sequence shown here is derived from an EMBL/GenBank/DDBJ whole genome shotgun (WGS) entry which is preliminary data.</text>
</comment>
<dbReference type="InterPro" id="IPR025110">
    <property type="entry name" value="AMP-bd_C"/>
</dbReference>
<accession>A0ABW8K5Y9</accession>
<dbReference type="InterPro" id="IPR020845">
    <property type="entry name" value="AMP-binding_CS"/>
</dbReference>
<dbReference type="InterPro" id="IPR020806">
    <property type="entry name" value="PKS_PP-bd"/>
</dbReference>
<dbReference type="SUPFAM" id="SSF47336">
    <property type="entry name" value="ACP-like"/>
    <property type="match status" value="2"/>
</dbReference>
<proteinExistence type="predicted"/>
<dbReference type="PANTHER" id="PTHR45527">
    <property type="entry name" value="NONRIBOSOMAL PEPTIDE SYNTHETASE"/>
    <property type="match status" value="1"/>
</dbReference>
<dbReference type="RefSeq" id="WP_379985194.1">
    <property type="nucleotide sequence ID" value="NZ_JADIKD010000009.1"/>
</dbReference>
<organism evidence="5 6">
    <name type="scientific">Dyella koreensis</name>
    <dbReference type="NCBI Taxonomy" id="311235"/>
    <lineage>
        <taxon>Bacteria</taxon>
        <taxon>Pseudomonadati</taxon>
        <taxon>Pseudomonadota</taxon>
        <taxon>Gammaproteobacteria</taxon>
        <taxon>Lysobacterales</taxon>
        <taxon>Rhodanobacteraceae</taxon>
        <taxon>Dyella</taxon>
    </lineage>
</organism>
<dbReference type="EMBL" id="JADIKD010000009">
    <property type="protein sequence ID" value="MFK2917362.1"/>
    <property type="molecule type" value="Genomic_DNA"/>
</dbReference>
<dbReference type="Gene3D" id="3.30.300.30">
    <property type="match status" value="1"/>
</dbReference>
<dbReference type="Gene3D" id="3.40.50.1820">
    <property type="entry name" value="alpha/beta hydrolase"/>
    <property type="match status" value="1"/>
</dbReference>
<dbReference type="SMART" id="SM00823">
    <property type="entry name" value="PKS_PP"/>
    <property type="match status" value="2"/>
</dbReference>
<gene>
    <name evidence="5" type="ORF">ISS97_08805</name>
</gene>
<dbReference type="PANTHER" id="PTHR45527:SF1">
    <property type="entry name" value="FATTY ACID SYNTHASE"/>
    <property type="match status" value="1"/>
</dbReference>
<dbReference type="PROSITE" id="PS00012">
    <property type="entry name" value="PHOSPHOPANTETHEINE"/>
    <property type="match status" value="2"/>
</dbReference>
<dbReference type="InterPro" id="IPR001242">
    <property type="entry name" value="Condensation_dom"/>
</dbReference>
<dbReference type="PROSITE" id="PS00455">
    <property type="entry name" value="AMP_BINDING"/>
    <property type="match status" value="1"/>
</dbReference>
<evidence type="ECO:0000313" key="6">
    <source>
        <dbReference type="Proteomes" id="UP001620408"/>
    </source>
</evidence>
<dbReference type="Gene3D" id="3.40.50.980">
    <property type="match status" value="2"/>
</dbReference>
<feature type="domain" description="Carrier" evidence="4">
    <location>
        <begin position="1553"/>
        <end position="1630"/>
    </location>
</feature>
<dbReference type="NCBIfam" id="TIGR01733">
    <property type="entry name" value="AA-adenyl-dom"/>
    <property type="match status" value="1"/>
</dbReference>
<dbReference type="Pfam" id="PF00501">
    <property type="entry name" value="AMP-binding"/>
    <property type="match status" value="1"/>
</dbReference>
<sequence>MSAHEMSGATAPSSVAVDYDPFAGTTLARVVPAMAPQREIWLAAKLEREASLAYNESVSLRLHGPLDVAALQAAVQGLADRHEALRSTLSTDGDELYIAAQLDLPCPLRDLSALHEAGRDIEIAATLQRAVTEPFDLEAGPLLRAELLRLGAQDHLLVLTAHHIICDGWSFGVIVRDLAALYAQHSGRGGAPASADPFSQFALEQAAHAQSADGRAAEQYWLQRFGGGSPSLDLPTDRVRPRQRSFASQREDRTLDAALIGELKRMGATRGASLYASLLTGFGLLLQRLSGQDDVVIGIPSAGQAAGGHDALIGHCVNVLPLRVSIDAQAPFADALKQVRGDLLDAFEHQQYTLGSLLARLALPRDPSRLPLVSVLFNLDQALDERTVSFPGLSFEFAGNPRAFENFELFVNAVQVDGGVRLECQYNSDLFRAETIRGWLDAYETLLRSAIATPDDTAYALGLMSADARSALQSLQAAPTPYPDRQLAHEYFEQQADLAPARTAVIHRGLPLSYAALEARANRIARVLRARGVGRGALVGLSLKRGTDMVAAVLAVLKAGAGYVPLDPCFPADRLAFMAQDAALAALVVDDAVPTAFDYPASQVLSLQRDDAEIASASDARLPRDEAEATPDSVAYVIFTSGSTGRPKGVRVPHRSTSNFLTSMQRVPGIGADDRLVAVTTLSFDIAFMELMLPLSVGAAIVVADHDDVRDGAALRTLVENSDATMMQATPAGWRILVESGWNGRAGFRAVSGGEPLPVDLAEALLQRCGEVWNGYGPTETTVYSTYWRVAEPRAGIFIGKPVANTTVHILDERQAPCPLGMPGEIVIGGAGVTLGYLNRPELTAERFLPDPFAATSGARMYRTGDRGRWLANGQLEHLGRLDFQVKVRGYRIELGEIEAVLADVPGVARAVVLAREDRPDDVRLVAYVVPRAGASLDENELQARLKQRLPEYMLPQHLMMLEAIPLLPNGKIDRKALPAPPVQSLAARGERVAPRNDTERRVATAMETVLALPELDVRDNFFALGGHSLLAAQLTARLNREFEITLSFRTLFDAPTIEALAAAIDQQRASGKASAAAPILRRAVQDRAPLSLMQQRLWALEELQPGRVTYNAPSAHRLSGPMDEAAFERAMQELMRRQPSMRTAIQRHGDEAVQVVHEQIDLPLFPAEDLSALPESERETVLMQRLRTLTDTPFDLTRAPLFSAHMFRMAADEHVFFFMPHHIIWDGWSFDILYAELSQIYRAFARGEPSPLAPLPVSYGDFAAWHAQWLQGPQFKEQLAFWRERLTQVATTRALPTDHPRRPGMSGVGRTEWIRVDKAVTDTLHEVARQADATLNMTLLALYYVLLSGIADQEHLVVGTPVRARNQTEVESVMGYFNNLLPLHMSVDPSLPFIDFVRQVKAAAIESFGYPDVPLEYLQRELRSEHGNGAVLYQALFSFQDARQRIVDWGGLRHEQILLFQSGATEDLGLWFLENTKGMLGGVTYNADILEADTARLLRDNYLSLMTRIGENPQQTIHALHTLDGIRTLRERLIADDDSAPSATSAPLIDAAPKTPGEQRLAAIWQTLLDVDTIRTSDNFFDIGGHSLLAVEMATRVQRDTGIRLNLLDIANGTLATLAAELDHAPAKTDKGESLGQKLRGLFGRR</sequence>
<dbReference type="Gene3D" id="1.10.1200.10">
    <property type="entry name" value="ACP-like"/>
    <property type="match status" value="1"/>
</dbReference>
<comment type="cofactor">
    <cofactor evidence="1">
        <name>pantetheine 4'-phosphate</name>
        <dbReference type="ChEBI" id="CHEBI:47942"/>
    </cofactor>
</comment>
<evidence type="ECO:0000256" key="1">
    <source>
        <dbReference type="ARBA" id="ARBA00001957"/>
    </source>
</evidence>
<evidence type="ECO:0000256" key="3">
    <source>
        <dbReference type="ARBA" id="ARBA00022553"/>
    </source>
</evidence>
<dbReference type="Pfam" id="PF00668">
    <property type="entry name" value="Condensation"/>
    <property type="match status" value="2"/>
</dbReference>
<evidence type="ECO:0000256" key="2">
    <source>
        <dbReference type="ARBA" id="ARBA00022450"/>
    </source>
</evidence>
<dbReference type="Gene3D" id="3.30.559.10">
    <property type="entry name" value="Chloramphenicol acetyltransferase-like domain"/>
    <property type="match status" value="2"/>
</dbReference>
<evidence type="ECO:0000313" key="5">
    <source>
        <dbReference type="EMBL" id="MFK2917362.1"/>
    </source>
</evidence>
<dbReference type="InterPro" id="IPR000873">
    <property type="entry name" value="AMP-dep_synth/lig_dom"/>
</dbReference>
<dbReference type="Pfam" id="PF13193">
    <property type="entry name" value="AMP-binding_C"/>
    <property type="match status" value="1"/>
</dbReference>